<dbReference type="Pfam" id="PF18784">
    <property type="entry name" value="CRM1_repeat_2"/>
    <property type="match status" value="1"/>
</dbReference>
<dbReference type="VEuPathDB" id="ToxoDB:cyc_01899"/>
<evidence type="ECO:0000313" key="7">
    <source>
        <dbReference type="EMBL" id="OEH74234.1"/>
    </source>
</evidence>
<dbReference type="Pfam" id="PF03810">
    <property type="entry name" value="IBN_N"/>
    <property type="match status" value="1"/>
</dbReference>
<comment type="caution">
    <text evidence="7">The sequence shown here is derived from an EMBL/GenBank/DDBJ whole genome shotgun (WGS) entry which is preliminary data.</text>
</comment>
<dbReference type="InterPro" id="IPR014877">
    <property type="entry name" value="XPO1_C_dom"/>
</dbReference>
<feature type="domain" description="Importin N-terminal" evidence="6">
    <location>
        <begin position="23"/>
        <end position="89"/>
    </location>
</feature>
<evidence type="ECO:0000256" key="2">
    <source>
        <dbReference type="ARBA" id="ARBA00009466"/>
    </source>
</evidence>
<evidence type="ECO:0000256" key="5">
    <source>
        <dbReference type="ARBA" id="ARBA00023242"/>
    </source>
</evidence>
<evidence type="ECO:0000259" key="6">
    <source>
        <dbReference type="PROSITE" id="PS50166"/>
    </source>
</evidence>
<dbReference type="InterPro" id="IPR040485">
    <property type="entry name" value="XPO1_repeat_3"/>
</dbReference>
<dbReference type="Proteomes" id="UP000095192">
    <property type="component" value="Unassembled WGS sequence"/>
</dbReference>
<dbReference type="InterPro" id="IPR041235">
    <property type="entry name" value="Exp1_repeat_2"/>
</dbReference>
<protein>
    <submittedName>
        <fullName evidence="7">Exportin 1</fullName>
    </submittedName>
</protein>
<dbReference type="GO" id="GO:0000056">
    <property type="term" value="P:ribosomal small subunit export from nucleus"/>
    <property type="evidence" value="ECO:0007669"/>
    <property type="project" value="TreeGrafter"/>
</dbReference>
<dbReference type="SMART" id="SM01102">
    <property type="entry name" value="CRM1_C"/>
    <property type="match status" value="1"/>
</dbReference>
<dbReference type="Pfam" id="PF18777">
    <property type="entry name" value="CRM1_repeat"/>
    <property type="match status" value="1"/>
</dbReference>
<dbReference type="Pfam" id="PF08767">
    <property type="entry name" value="CRM1_C"/>
    <property type="match status" value="1"/>
</dbReference>
<dbReference type="SMART" id="SM00913">
    <property type="entry name" value="IBN_N"/>
    <property type="match status" value="1"/>
</dbReference>
<dbReference type="FunCoup" id="A0A1D3CSR5">
    <property type="interactions" value="522"/>
</dbReference>
<comment type="subcellular location">
    <subcellularLocation>
        <location evidence="1">Nucleus</location>
    </subcellularLocation>
</comment>
<gene>
    <name evidence="7" type="ORF">cyc_01899</name>
</gene>
<evidence type="ECO:0000256" key="4">
    <source>
        <dbReference type="ARBA" id="ARBA00022927"/>
    </source>
</evidence>
<organism evidence="7 8">
    <name type="scientific">Cyclospora cayetanensis</name>
    <dbReference type="NCBI Taxonomy" id="88456"/>
    <lineage>
        <taxon>Eukaryota</taxon>
        <taxon>Sar</taxon>
        <taxon>Alveolata</taxon>
        <taxon>Apicomplexa</taxon>
        <taxon>Conoidasida</taxon>
        <taxon>Coccidia</taxon>
        <taxon>Eucoccidiorida</taxon>
        <taxon>Eimeriorina</taxon>
        <taxon>Eimeriidae</taxon>
        <taxon>Cyclospora</taxon>
    </lineage>
</organism>
<evidence type="ECO:0000256" key="1">
    <source>
        <dbReference type="ARBA" id="ARBA00004123"/>
    </source>
</evidence>
<keyword evidence="3" id="KW-0813">Transport</keyword>
<comment type="similarity">
    <text evidence="2">Belongs to the exportin family.</text>
</comment>
<dbReference type="GO" id="GO:0005049">
    <property type="term" value="F:nuclear export signal receptor activity"/>
    <property type="evidence" value="ECO:0007669"/>
    <property type="project" value="InterPro"/>
</dbReference>
<name>A0A1D3CSR5_9EIME</name>
<dbReference type="InParanoid" id="A0A1D3CSR5"/>
<dbReference type="Pfam" id="PF18787">
    <property type="entry name" value="CRM1_repeat_3"/>
    <property type="match status" value="1"/>
</dbReference>
<dbReference type="InterPro" id="IPR045065">
    <property type="entry name" value="XPO1/5"/>
</dbReference>
<dbReference type="InterPro" id="IPR041123">
    <property type="entry name" value="CRM1_repeat"/>
</dbReference>
<dbReference type="EMBL" id="JROU02002087">
    <property type="protein sequence ID" value="OEH74234.1"/>
    <property type="molecule type" value="Genomic_DNA"/>
</dbReference>
<keyword evidence="8" id="KW-1185">Reference proteome</keyword>
<dbReference type="InterPro" id="IPR013598">
    <property type="entry name" value="Exportin-1/Importin-b-like"/>
</dbReference>
<accession>A0A1D3CSR5</accession>
<dbReference type="InterPro" id="IPR001494">
    <property type="entry name" value="Importin-beta_N"/>
</dbReference>
<dbReference type="Pfam" id="PF08389">
    <property type="entry name" value="Xpo1"/>
    <property type="match status" value="1"/>
</dbReference>
<dbReference type="VEuPathDB" id="ToxoDB:LOC34618824"/>
<dbReference type="SUPFAM" id="SSF48371">
    <property type="entry name" value="ARM repeat"/>
    <property type="match status" value="2"/>
</dbReference>
<dbReference type="PANTHER" id="PTHR11223:SF2">
    <property type="entry name" value="EXPORTIN-1"/>
    <property type="match status" value="1"/>
</dbReference>
<keyword evidence="4" id="KW-0653">Protein transport</keyword>
<dbReference type="GO" id="GO:0005737">
    <property type="term" value="C:cytoplasm"/>
    <property type="evidence" value="ECO:0007669"/>
    <property type="project" value="TreeGrafter"/>
</dbReference>
<evidence type="ECO:0000313" key="8">
    <source>
        <dbReference type="Proteomes" id="UP000095192"/>
    </source>
</evidence>
<dbReference type="Gene3D" id="1.25.10.10">
    <property type="entry name" value="Leucine-rich Repeat Variant"/>
    <property type="match status" value="1"/>
</dbReference>
<dbReference type="AlphaFoldDB" id="A0A1D3CSR5"/>
<dbReference type="InterPro" id="IPR011989">
    <property type="entry name" value="ARM-like"/>
</dbReference>
<dbReference type="GO" id="GO:0005634">
    <property type="term" value="C:nucleus"/>
    <property type="evidence" value="ECO:0007669"/>
    <property type="project" value="UniProtKB-SubCell"/>
</dbReference>
<reference evidence="7 8" key="1">
    <citation type="journal article" date="2016" name="BMC Genomics">
        <title>Comparative genomics reveals Cyclospora cayetanensis possesses coccidia-like metabolism and invasion components but unique surface antigens.</title>
        <authorList>
            <person name="Liu S."/>
            <person name="Wang L."/>
            <person name="Zheng H."/>
            <person name="Xu Z."/>
            <person name="Roellig D.M."/>
            <person name="Li N."/>
            <person name="Frace M.A."/>
            <person name="Tang K."/>
            <person name="Arrowood M.J."/>
            <person name="Moss D.M."/>
            <person name="Zhang L."/>
            <person name="Feng Y."/>
            <person name="Xiao L."/>
        </authorList>
    </citation>
    <scope>NUCLEOTIDE SEQUENCE [LARGE SCALE GENOMIC DNA]</scope>
    <source>
        <strain evidence="7 8">CHN_HEN01</strain>
    </source>
</reference>
<evidence type="ECO:0000256" key="3">
    <source>
        <dbReference type="ARBA" id="ARBA00022448"/>
    </source>
</evidence>
<sequence length="1167" mass="133148">MPSPSRLTPQSSRFVVPLQRDVAHRVLGEFKNLPNAWTHVAVILNVSQDANTKFFALQILESAITTRWNILPESERNGIKAFVTSLAIQLASDAQQYHTEKHFINKVNENLIQIVKREWPERWPTFITEVCQSSRSSQSLCENNMRLLNMLSEEVFDFGRNEMVSKRVDKLMDQLTAQFQEVYDTCMFVLRSYIASPSGMRESLVQQTLKCLSHFLKWVPLGFLFETDLVETLLQNFWEPVQYRPECIRCVTEMASLQLSPEEAAAFKHRLAALWVELTARAVCLPRQTLQYEDSAKVPPQMRLFWETTYCQLALCLTGQKSGEALCPPEILRLGGTAVFLKGTDTRGNKKGRGRGVRHEASKGRKEMLWEETARAFLRNHRETVVEPLDKETNRNSCVSTLQLLVEMSNISHEETFQICLDFWFSFAEKLLHEANQQAKNNAQARSTDAPLLLGTGSEGLPVSPGGLTPAELSWRVRHYEGILNEVRAVLIRRMAKPQEIYIQFDQETGEVTRDYEVDTAEVSLYNTMRCTQVLLTNLGQVDMQRIMLTILNAECLQAPVQGDCWNSTSLNRLCYSIGSISGAMSETIERPFIVEVIRSLLNLCESMRGKGNKAIVASNIMYVVGQYPRFLKAHWKFLKTVIAKLFEFMHETFPGVQDMACETFLKVAQKCKNTIAATHPEDQRSFVISVIEGHTQQTDALDEKQQLLFFEAVGHIISATPDSAKSECISGLMANCSRVWSQTVQAAQSFAEALFDPTAARRLVHILRINQRVAKSTGTAFTPQLMRLYPEMMQLYGMYGQRILQEVQRSGPSRIKHADLKCLHVFKRETLHLLEIYVDKAAQDGGSQGRKEIVKEMVGQVLQPILQDYRDNTPDTRDCEVLTLLAVLMSRLDTHISSVLPVIFEYIFDSTLQMIKSDFQSYPDHRERFYALLKASNQHCFDGLFALPSSQLKAYVESLVWAFKHEHPCLAEEGLQVTYEFLQKLIDGKREASPLSFALTLACSVLNDFCSTYYFSLMKEILMVLTDRLHRSGFRYQTLIFMTLLRIVAFDLVHDEANGLTQDNVTKSLIDLLGRSFQTVNQKQVEAFVVDLFNFCRDANPARFQQHMRDFLISLKEFAGDNDALFEAEREEALARARELERQKQGQVPGMLPQYESMVSIRNLDD</sequence>
<dbReference type="PROSITE" id="PS50166">
    <property type="entry name" value="IMPORTIN_B_NT"/>
    <property type="match status" value="1"/>
</dbReference>
<keyword evidence="5" id="KW-0539">Nucleus</keyword>
<dbReference type="GO" id="GO:0031267">
    <property type="term" value="F:small GTPase binding"/>
    <property type="evidence" value="ECO:0007669"/>
    <property type="project" value="InterPro"/>
</dbReference>
<dbReference type="GO" id="GO:0006611">
    <property type="term" value="P:protein export from nucleus"/>
    <property type="evidence" value="ECO:0007669"/>
    <property type="project" value="InterPro"/>
</dbReference>
<dbReference type="InterPro" id="IPR016024">
    <property type="entry name" value="ARM-type_fold"/>
</dbReference>
<dbReference type="PANTHER" id="PTHR11223">
    <property type="entry name" value="EXPORTIN 1/5"/>
    <property type="match status" value="1"/>
</dbReference>
<dbReference type="GO" id="GO:0000055">
    <property type="term" value="P:ribosomal large subunit export from nucleus"/>
    <property type="evidence" value="ECO:0007669"/>
    <property type="project" value="TreeGrafter"/>
</dbReference>
<proteinExistence type="inferred from homology"/>